<organism evidence="1">
    <name type="scientific">Paramoeba aestuarina</name>
    <dbReference type="NCBI Taxonomy" id="180227"/>
    <lineage>
        <taxon>Eukaryota</taxon>
        <taxon>Amoebozoa</taxon>
        <taxon>Discosea</taxon>
        <taxon>Flabellinia</taxon>
        <taxon>Dactylopodida</taxon>
        <taxon>Paramoebidae</taxon>
        <taxon>Paramoeba</taxon>
    </lineage>
</organism>
<reference evidence="1" key="1">
    <citation type="submission" date="2021-01" db="EMBL/GenBank/DDBJ databases">
        <authorList>
            <person name="Corre E."/>
            <person name="Pelletier E."/>
            <person name="Niang G."/>
            <person name="Scheremetjew M."/>
            <person name="Finn R."/>
            <person name="Kale V."/>
            <person name="Holt S."/>
            <person name="Cochrane G."/>
            <person name="Meng A."/>
            <person name="Brown T."/>
            <person name="Cohen L."/>
        </authorList>
    </citation>
    <scope>NUCLEOTIDE SEQUENCE</scope>
    <source>
        <strain evidence="1">SoJaBio B1-5/56/2</strain>
    </source>
</reference>
<dbReference type="AlphaFoldDB" id="A0A7S4KSV0"/>
<protein>
    <submittedName>
        <fullName evidence="1">Uncharacterized protein</fullName>
    </submittedName>
</protein>
<proteinExistence type="predicted"/>
<name>A0A7S4KSV0_9EUKA</name>
<sequence>MQISYRIWEVTQVQRPIEIVVGDIESLQCLRKRLQGNSSAKFVLTHPHFFEPMWEPSQINRPDQRVSLNIENLCGEWHPEKVYRSIESEKTPFDGNDIRVLIRFETIP</sequence>
<gene>
    <name evidence="1" type="ORF">NAES01612_LOCUS10851</name>
</gene>
<dbReference type="EMBL" id="HBKR01016396">
    <property type="protein sequence ID" value="CAE2304392.1"/>
    <property type="molecule type" value="Transcribed_RNA"/>
</dbReference>
<evidence type="ECO:0000313" key="1">
    <source>
        <dbReference type="EMBL" id="CAE2304392.1"/>
    </source>
</evidence>
<accession>A0A7S4KSV0</accession>